<feature type="repeat" description="TPR" evidence="1">
    <location>
        <begin position="23"/>
        <end position="56"/>
    </location>
</feature>
<dbReference type="SUPFAM" id="SSF48452">
    <property type="entry name" value="TPR-like"/>
    <property type="match status" value="2"/>
</dbReference>
<proteinExistence type="predicted"/>
<dbReference type="SMART" id="SM00028">
    <property type="entry name" value="TPR"/>
    <property type="match status" value="3"/>
</dbReference>
<evidence type="ECO:0000313" key="4">
    <source>
        <dbReference type="Proteomes" id="UP000422108"/>
    </source>
</evidence>
<evidence type="ECO:0008006" key="5">
    <source>
        <dbReference type="Google" id="ProtNLM"/>
    </source>
</evidence>
<dbReference type="EMBL" id="AP021879">
    <property type="protein sequence ID" value="BBO89611.1"/>
    <property type="molecule type" value="Genomic_DNA"/>
</dbReference>
<dbReference type="AlphaFoldDB" id="A0A5K8AAQ2"/>
<dbReference type="InterPro" id="IPR011990">
    <property type="entry name" value="TPR-like_helical_dom_sf"/>
</dbReference>
<dbReference type="Pfam" id="PF13432">
    <property type="entry name" value="TPR_16"/>
    <property type="match status" value="1"/>
</dbReference>
<evidence type="ECO:0000256" key="2">
    <source>
        <dbReference type="SAM" id="MobiDB-lite"/>
    </source>
</evidence>
<gene>
    <name evidence="3" type="ORF">DSCOOX_27910</name>
</gene>
<protein>
    <recommendedName>
        <fullName evidence="5">Tetratricopeptide repeat protein</fullName>
    </recommendedName>
</protein>
<reference evidence="3 4" key="1">
    <citation type="submission" date="2019-11" db="EMBL/GenBank/DDBJ databases">
        <title>Comparative genomics of hydrocarbon-degrading Desulfosarcina strains.</title>
        <authorList>
            <person name="Watanabe M."/>
            <person name="Kojima H."/>
            <person name="Fukui M."/>
        </authorList>
    </citation>
    <scope>NUCLEOTIDE SEQUENCE [LARGE SCALE GENOMIC DNA]</scope>
    <source>
        <strain evidence="4">oXyS1</strain>
    </source>
</reference>
<feature type="compositionally biased region" description="Basic residues" evidence="2">
    <location>
        <begin position="1"/>
        <end position="14"/>
    </location>
</feature>
<dbReference type="PROSITE" id="PS50005">
    <property type="entry name" value="TPR"/>
    <property type="match status" value="1"/>
</dbReference>
<organism evidence="3 4">
    <name type="scientific">Desulfosarcina ovata subsp. ovata</name>
    <dbReference type="NCBI Taxonomy" id="2752305"/>
    <lineage>
        <taxon>Bacteria</taxon>
        <taxon>Pseudomonadati</taxon>
        <taxon>Thermodesulfobacteriota</taxon>
        <taxon>Desulfobacteria</taxon>
        <taxon>Desulfobacterales</taxon>
        <taxon>Desulfosarcinaceae</taxon>
        <taxon>Desulfosarcina</taxon>
    </lineage>
</organism>
<name>A0A5K8AAQ2_9BACT</name>
<dbReference type="InterPro" id="IPR019734">
    <property type="entry name" value="TPR_rpt"/>
</dbReference>
<accession>A0A5K8AAQ2</accession>
<dbReference type="RefSeq" id="WP_155310779.1">
    <property type="nucleotide sequence ID" value="NZ_AP021879.1"/>
</dbReference>
<sequence length="877" mass="98618">MAKKNKSRKARKQAKQNLQKMPAGQLRQKGEALLAGGNYREAINSLKLALQKAPDDTEAQRLLVRAYALRESQLRQKGMLKEAEALHHQVRQHRPDVAVMEAADLLFFLEATDLQNAISLYNAYLAHHPPVGEAETIISGTLLETNDWQAATQMADAALLKPDLPVLREAARLMDSADWEAALDCLKPVTRRSPLAPAKLLCRAMVCFYQEDDDGMQRALAMIPDRFPLHPLVERLKTASDRLSPLWQGQSITTDQIHFLLQTFKDTQASGAARIIRRMAQAIRPQDPLPAIEQLLCMLFPLATGQYLDAYDFVNLAETLLPDPRGGAIAAKFDFLAFDDYFADTDTYIDRLDVEFPDPADRAVATSMVLSASVEWVVEQGIQYEAVHTSRFAKGALKRLGATSNEPALVLLEIVLRAIELDPQNAQAQNLLNRLPGTSREAKRLKETGLLKLVEKHPDDPAACIALARLYLKKNALRKAETHLREAERRAPHDEQVKEMHVLTLLRSIDTNLKRAKFHLVKTDLGKVEALNARKLAAHVAARHILLEMAHTGQLSLFGDGIQPGEKETLPTIIDRHTAPLSAAGQFAALGIMDIDRQQRPEIWNKARNKCLEQCFKSRRAAIGTLTSKAMHNLLLPDIDTLPAGFGQAAWLDIFVSRYKQIFEPLSDKDALPVVEALIEMHSEDVCLKEIQRRLKYASEPYLTLLRFYRMVVQHNIGSSRSTAADFSALIDGVPSQHKEMFRSAARRLSRSARWPLRAALEHFDFELLDSQCNCPICSGRADMNDFDEEIDDWTDDDYLDSLISEINHPDQVFASMAEAFVDTLDLRGASPRELKRRRKEMMNDYQSRTMLADMAKTIPPIVAMRLSDEARYLLFG</sequence>
<keyword evidence="4" id="KW-1185">Reference proteome</keyword>
<feature type="region of interest" description="Disordered" evidence="2">
    <location>
        <begin position="1"/>
        <end position="25"/>
    </location>
</feature>
<dbReference type="Proteomes" id="UP000422108">
    <property type="component" value="Chromosome"/>
</dbReference>
<keyword evidence="1" id="KW-0802">TPR repeat</keyword>
<evidence type="ECO:0000313" key="3">
    <source>
        <dbReference type="EMBL" id="BBO89611.1"/>
    </source>
</evidence>
<dbReference type="Gene3D" id="1.25.40.10">
    <property type="entry name" value="Tetratricopeptide repeat domain"/>
    <property type="match status" value="2"/>
</dbReference>
<evidence type="ECO:0000256" key="1">
    <source>
        <dbReference type="PROSITE-ProRule" id="PRU00339"/>
    </source>
</evidence>
<dbReference type="Pfam" id="PF14559">
    <property type="entry name" value="TPR_19"/>
    <property type="match status" value="1"/>
</dbReference>